<dbReference type="Proteomes" id="UP001273166">
    <property type="component" value="Unassembled WGS sequence"/>
</dbReference>
<protein>
    <recommendedName>
        <fullName evidence="4">Protein kinase domain-containing protein</fullName>
    </recommendedName>
</protein>
<organism evidence="2 3">
    <name type="scientific">Chaetomium strumarium</name>
    <dbReference type="NCBI Taxonomy" id="1170767"/>
    <lineage>
        <taxon>Eukaryota</taxon>
        <taxon>Fungi</taxon>
        <taxon>Dikarya</taxon>
        <taxon>Ascomycota</taxon>
        <taxon>Pezizomycotina</taxon>
        <taxon>Sordariomycetes</taxon>
        <taxon>Sordariomycetidae</taxon>
        <taxon>Sordariales</taxon>
        <taxon>Chaetomiaceae</taxon>
        <taxon>Chaetomium</taxon>
    </lineage>
</organism>
<evidence type="ECO:0000313" key="2">
    <source>
        <dbReference type="EMBL" id="KAK3311087.1"/>
    </source>
</evidence>
<dbReference type="AlphaFoldDB" id="A0AAJ0M6Y3"/>
<proteinExistence type="predicted"/>
<evidence type="ECO:0000313" key="3">
    <source>
        <dbReference type="Proteomes" id="UP001273166"/>
    </source>
</evidence>
<evidence type="ECO:0008006" key="4">
    <source>
        <dbReference type="Google" id="ProtNLM"/>
    </source>
</evidence>
<name>A0AAJ0M6Y3_9PEZI</name>
<gene>
    <name evidence="2" type="ORF">B0T15DRAFT_548289</name>
</gene>
<dbReference type="RefSeq" id="XP_062726867.1">
    <property type="nucleotide sequence ID" value="XM_062870193.1"/>
</dbReference>
<accession>A0AAJ0M6Y3</accession>
<dbReference type="EMBL" id="JAUDZG010000001">
    <property type="protein sequence ID" value="KAK3311087.1"/>
    <property type="molecule type" value="Genomic_DNA"/>
</dbReference>
<feature type="region of interest" description="Disordered" evidence="1">
    <location>
        <begin position="409"/>
        <end position="430"/>
    </location>
</feature>
<dbReference type="GeneID" id="87889022"/>
<comment type="caution">
    <text evidence="2">The sequence shown here is derived from an EMBL/GenBank/DDBJ whole genome shotgun (WGS) entry which is preliminary data.</text>
</comment>
<keyword evidence="3" id="KW-1185">Reference proteome</keyword>
<reference evidence="2" key="1">
    <citation type="journal article" date="2023" name="Mol. Phylogenet. Evol.">
        <title>Genome-scale phylogeny and comparative genomics of the fungal order Sordariales.</title>
        <authorList>
            <person name="Hensen N."/>
            <person name="Bonometti L."/>
            <person name="Westerberg I."/>
            <person name="Brannstrom I.O."/>
            <person name="Guillou S."/>
            <person name="Cros-Aarteil S."/>
            <person name="Calhoun S."/>
            <person name="Haridas S."/>
            <person name="Kuo A."/>
            <person name="Mondo S."/>
            <person name="Pangilinan J."/>
            <person name="Riley R."/>
            <person name="LaButti K."/>
            <person name="Andreopoulos B."/>
            <person name="Lipzen A."/>
            <person name="Chen C."/>
            <person name="Yan M."/>
            <person name="Daum C."/>
            <person name="Ng V."/>
            <person name="Clum A."/>
            <person name="Steindorff A."/>
            <person name="Ohm R.A."/>
            <person name="Martin F."/>
            <person name="Silar P."/>
            <person name="Natvig D.O."/>
            <person name="Lalanne C."/>
            <person name="Gautier V."/>
            <person name="Ament-Velasquez S.L."/>
            <person name="Kruys A."/>
            <person name="Hutchinson M.I."/>
            <person name="Powell A.J."/>
            <person name="Barry K."/>
            <person name="Miller A.N."/>
            <person name="Grigoriev I.V."/>
            <person name="Debuchy R."/>
            <person name="Gladieux P."/>
            <person name="Hiltunen Thoren M."/>
            <person name="Johannesson H."/>
        </authorList>
    </citation>
    <scope>NUCLEOTIDE SEQUENCE</scope>
    <source>
        <strain evidence="2">CBS 333.67</strain>
    </source>
</reference>
<sequence>MFVSELKSGIDCPGSINNIFGPLLTTQQLNTILTTALRYPTLLSLTYQMDYDPEKPPCPYKPGFKVGISRVTPPLPYGKIGIDVHGWRDLRWWCVDIYSSTQTRVVMEYPPLDHDNRPADPAWSGEPTAWLTIIRTLGERLIDAADDGSSVTCRSGPWIVVCFVIPIDPREVPFEAVAKIYDPLYYPFGDQGLPYTRVNVAKLAEVDFTHEANALAHLQTKGQSGHVGLSCPEYYGAWSYNLPITYRGLRVQRCIRLVLMELIRGPSLRSLTLTDAFSRYSTDDRLETFAMVLDAAARQRFAGVHQGDLAARNVVLRPSPPMSAANGARCLPQPVIIDYNRAVVYELSCLGRRGLQSEKLPDNPLQIFWDSSFSEFNLWLPPAFDSAAVRQEWLRRRFGQGEAEKQYAPLNSLRLSTREKTKEAEETEEP</sequence>
<reference evidence="2" key="2">
    <citation type="submission" date="2023-06" db="EMBL/GenBank/DDBJ databases">
        <authorList>
            <consortium name="Lawrence Berkeley National Laboratory"/>
            <person name="Mondo S.J."/>
            <person name="Hensen N."/>
            <person name="Bonometti L."/>
            <person name="Westerberg I."/>
            <person name="Brannstrom I.O."/>
            <person name="Guillou S."/>
            <person name="Cros-Aarteil S."/>
            <person name="Calhoun S."/>
            <person name="Haridas S."/>
            <person name="Kuo A."/>
            <person name="Pangilinan J."/>
            <person name="Riley R."/>
            <person name="Labutti K."/>
            <person name="Andreopoulos B."/>
            <person name="Lipzen A."/>
            <person name="Chen C."/>
            <person name="Yanf M."/>
            <person name="Daum C."/>
            <person name="Ng V."/>
            <person name="Clum A."/>
            <person name="Steindorff A."/>
            <person name="Ohm R."/>
            <person name="Martin F."/>
            <person name="Silar P."/>
            <person name="Natvig D."/>
            <person name="Lalanne C."/>
            <person name="Gautier V."/>
            <person name="Ament-Velasquez S.L."/>
            <person name="Kruys A."/>
            <person name="Hutchinson M.I."/>
            <person name="Powell A.J."/>
            <person name="Barry K."/>
            <person name="Miller A.N."/>
            <person name="Grigoriev I.V."/>
            <person name="Debuchy R."/>
            <person name="Gladieux P."/>
            <person name="Thoren M.H."/>
            <person name="Johannesson H."/>
        </authorList>
    </citation>
    <scope>NUCLEOTIDE SEQUENCE</scope>
    <source>
        <strain evidence="2">CBS 333.67</strain>
    </source>
</reference>
<evidence type="ECO:0000256" key="1">
    <source>
        <dbReference type="SAM" id="MobiDB-lite"/>
    </source>
</evidence>